<evidence type="ECO:0000313" key="2">
    <source>
        <dbReference type="Proteomes" id="UP000245591"/>
    </source>
</evidence>
<organism evidence="1 2">
    <name type="scientific">Smittium angustum</name>
    <dbReference type="NCBI Taxonomy" id="133377"/>
    <lineage>
        <taxon>Eukaryota</taxon>
        <taxon>Fungi</taxon>
        <taxon>Fungi incertae sedis</taxon>
        <taxon>Zoopagomycota</taxon>
        <taxon>Kickxellomycotina</taxon>
        <taxon>Harpellomycetes</taxon>
        <taxon>Harpellales</taxon>
        <taxon>Legeriomycetaceae</taxon>
        <taxon>Smittium</taxon>
    </lineage>
</organism>
<dbReference type="EMBL" id="MBFU01000129">
    <property type="protein sequence ID" value="PWA01813.1"/>
    <property type="molecule type" value="Genomic_DNA"/>
</dbReference>
<evidence type="ECO:0000313" key="1">
    <source>
        <dbReference type="EMBL" id="PWA01813.1"/>
    </source>
</evidence>
<proteinExistence type="predicted"/>
<sequence length="512" mass="58326">MLVNPSKLKVQITTIQDSKHKRKTTVSPEKLSKLGELKTRITAIEKTINSKRAAIIKGNELLRKKNDYNNHKTLLLTQKKRNIATTLQPEIRNLEKTIKIQTTKNNDLEILLLNAQVTLLKELSDAIGITILENQNNHLMYPLVNPSKLKVQITTIQDSKHKRKTTVSPEKLSKLGELKTRITAIEKTINSKRAAIIKGNELLRKKNDYNNHKTLLLTQKKRNIATTLQPEIRNLEKTIKIQTTKNNDLEILLLNAQVTLLKELSDAIGITILENQNNHLMYPVKIEQKSNNSIHTSTRNRENTKNPEFDEAPLQINFQNKITTIHGFELPIDEPWIDLKVEHVNAMMEMFIRISEIVYVYTAKFPPFKVTVKEGKYYILSSWSKSNTKYFPLAIIHGHQDLSEFIVGLAMFLYNLVYNSSLSNIQVPITGTLNIASVLQSLISAHVNNEVVSQKPKSSIEFLPIVDAATVLLYGGKSSEYKNQHSLQKSLADDNIWNDGEKLGTDESWDFV</sequence>
<name>A0A2U1JA26_SMIAN</name>
<gene>
    <name evidence="1" type="ORF">BB558_002055</name>
</gene>
<accession>A0A2U1JA26</accession>
<reference evidence="1 2" key="1">
    <citation type="journal article" date="2018" name="MBio">
        <title>Comparative Genomics Reveals the Core Gene Toolbox for the Fungus-Insect Symbiosis.</title>
        <authorList>
            <person name="Wang Y."/>
            <person name="Stata M."/>
            <person name="Wang W."/>
            <person name="Stajich J.E."/>
            <person name="White M.M."/>
            <person name="Moncalvo J.M."/>
        </authorList>
    </citation>
    <scope>NUCLEOTIDE SEQUENCE [LARGE SCALE GENOMIC DNA]</scope>
    <source>
        <strain evidence="1 2">AUS-126-30</strain>
    </source>
</reference>
<dbReference type="AlphaFoldDB" id="A0A2U1JA26"/>
<keyword evidence="2" id="KW-1185">Reference proteome</keyword>
<protein>
    <submittedName>
        <fullName evidence="1">Uncharacterized protein</fullName>
    </submittedName>
</protein>
<dbReference type="Proteomes" id="UP000245591">
    <property type="component" value="Unassembled WGS sequence"/>
</dbReference>
<comment type="caution">
    <text evidence="1">The sequence shown here is derived from an EMBL/GenBank/DDBJ whole genome shotgun (WGS) entry which is preliminary data.</text>
</comment>